<feature type="compositionally biased region" description="Polar residues" evidence="1">
    <location>
        <begin position="37"/>
        <end position="51"/>
    </location>
</feature>
<protein>
    <submittedName>
        <fullName evidence="2">Uncharacterized protein</fullName>
    </submittedName>
</protein>
<evidence type="ECO:0000256" key="1">
    <source>
        <dbReference type="SAM" id="MobiDB-lite"/>
    </source>
</evidence>
<reference evidence="2 3" key="1">
    <citation type="submission" date="2016-02" db="EMBL/GenBank/DDBJ databases">
        <title>Genome analysis of coral dinoflagellate symbionts highlights evolutionary adaptations to a symbiotic lifestyle.</title>
        <authorList>
            <person name="Aranda M."/>
            <person name="Li Y."/>
            <person name="Liew Y.J."/>
            <person name="Baumgarten S."/>
            <person name="Simakov O."/>
            <person name="Wilson M."/>
            <person name="Piel J."/>
            <person name="Ashoor H."/>
            <person name="Bougouffa S."/>
            <person name="Bajic V.B."/>
            <person name="Ryu T."/>
            <person name="Ravasi T."/>
            <person name="Bayer T."/>
            <person name="Micklem G."/>
            <person name="Kim H."/>
            <person name="Bhak J."/>
            <person name="Lajeunesse T.C."/>
            <person name="Voolstra C.R."/>
        </authorList>
    </citation>
    <scope>NUCLEOTIDE SEQUENCE [LARGE SCALE GENOMIC DNA]</scope>
    <source>
        <strain evidence="2 3">CCMP2467</strain>
    </source>
</reference>
<feature type="non-terminal residue" evidence="2">
    <location>
        <position position="1"/>
    </location>
</feature>
<dbReference type="Proteomes" id="UP000186817">
    <property type="component" value="Unassembled WGS sequence"/>
</dbReference>
<sequence>FRRASSFRGPPYHKPPRSPPAPLCTPGAPLRPKMSAMTWQRKSSSSRLLDS</sequence>
<gene>
    <name evidence="2" type="ORF">AK812_SmicGene45638</name>
</gene>
<dbReference type="EMBL" id="LSRX01003281">
    <property type="protein sequence ID" value="OLP74743.1"/>
    <property type="molecule type" value="Genomic_DNA"/>
</dbReference>
<organism evidence="2 3">
    <name type="scientific">Symbiodinium microadriaticum</name>
    <name type="common">Dinoflagellate</name>
    <name type="synonym">Zooxanthella microadriatica</name>
    <dbReference type="NCBI Taxonomy" id="2951"/>
    <lineage>
        <taxon>Eukaryota</taxon>
        <taxon>Sar</taxon>
        <taxon>Alveolata</taxon>
        <taxon>Dinophyceae</taxon>
        <taxon>Suessiales</taxon>
        <taxon>Symbiodiniaceae</taxon>
        <taxon>Symbiodinium</taxon>
    </lineage>
</organism>
<proteinExistence type="predicted"/>
<dbReference type="AlphaFoldDB" id="A0A1Q9BVK2"/>
<evidence type="ECO:0000313" key="2">
    <source>
        <dbReference type="EMBL" id="OLP74743.1"/>
    </source>
</evidence>
<keyword evidence="3" id="KW-1185">Reference proteome</keyword>
<accession>A0A1Q9BVK2</accession>
<feature type="region of interest" description="Disordered" evidence="1">
    <location>
        <begin position="1"/>
        <end position="51"/>
    </location>
</feature>
<evidence type="ECO:0000313" key="3">
    <source>
        <dbReference type="Proteomes" id="UP000186817"/>
    </source>
</evidence>
<feature type="non-terminal residue" evidence="2">
    <location>
        <position position="51"/>
    </location>
</feature>
<comment type="caution">
    <text evidence="2">The sequence shown here is derived from an EMBL/GenBank/DDBJ whole genome shotgun (WGS) entry which is preliminary data.</text>
</comment>
<name>A0A1Q9BVK2_SYMMI</name>